<dbReference type="Pfam" id="PF00293">
    <property type="entry name" value="NUDIX"/>
    <property type="match status" value="1"/>
</dbReference>
<keyword evidence="1" id="KW-0378">Hydrolase</keyword>
<dbReference type="Gene3D" id="3.90.79.10">
    <property type="entry name" value="Nucleoside Triphosphate Pyrophosphohydrolase"/>
    <property type="match status" value="1"/>
</dbReference>
<feature type="domain" description="Nudix hydrolase" evidence="2">
    <location>
        <begin position="14"/>
        <end position="151"/>
    </location>
</feature>
<evidence type="ECO:0000313" key="3">
    <source>
        <dbReference type="EMBL" id="CAL5226759.1"/>
    </source>
</evidence>
<dbReference type="PROSITE" id="PS51462">
    <property type="entry name" value="NUDIX"/>
    <property type="match status" value="1"/>
</dbReference>
<dbReference type="PRINTS" id="PR00502">
    <property type="entry name" value="NUDIXFAMILY"/>
</dbReference>
<dbReference type="Proteomes" id="UP001497392">
    <property type="component" value="Unassembled WGS sequence"/>
</dbReference>
<dbReference type="EMBL" id="CAXHTA020000016">
    <property type="protein sequence ID" value="CAL5226759.1"/>
    <property type="molecule type" value="Genomic_DNA"/>
</dbReference>
<comment type="caution">
    <text evidence="3">The sequence shown here is derived from an EMBL/GenBank/DDBJ whole genome shotgun (WGS) entry which is preliminary data.</text>
</comment>
<name>A0ABP1G3S2_9CHLO</name>
<dbReference type="InterPro" id="IPR000086">
    <property type="entry name" value="NUDIX_hydrolase_dom"/>
</dbReference>
<dbReference type="SUPFAM" id="SSF55811">
    <property type="entry name" value="Nudix"/>
    <property type="match status" value="1"/>
</dbReference>
<accession>A0ABP1G3S2</accession>
<organism evidence="3 4">
    <name type="scientific">Coccomyxa viridis</name>
    <dbReference type="NCBI Taxonomy" id="1274662"/>
    <lineage>
        <taxon>Eukaryota</taxon>
        <taxon>Viridiplantae</taxon>
        <taxon>Chlorophyta</taxon>
        <taxon>core chlorophytes</taxon>
        <taxon>Trebouxiophyceae</taxon>
        <taxon>Trebouxiophyceae incertae sedis</taxon>
        <taxon>Coccomyxaceae</taxon>
        <taxon>Coccomyxa</taxon>
    </lineage>
</organism>
<dbReference type="CDD" id="cd18873">
    <property type="entry name" value="NUDIX_NadM_like"/>
    <property type="match status" value="1"/>
</dbReference>
<dbReference type="PANTHER" id="PTHR43736">
    <property type="entry name" value="ADP-RIBOSE PYROPHOSPHATASE"/>
    <property type="match status" value="1"/>
</dbReference>
<protein>
    <submittedName>
        <fullName evidence="3">G9612 protein</fullName>
    </submittedName>
</protein>
<dbReference type="InterPro" id="IPR020476">
    <property type="entry name" value="Nudix_hydrolase"/>
</dbReference>
<proteinExistence type="predicted"/>
<keyword evidence="4" id="KW-1185">Reference proteome</keyword>
<dbReference type="InterPro" id="IPR015797">
    <property type="entry name" value="NUDIX_hydrolase-like_dom_sf"/>
</dbReference>
<sequence length="182" mass="19939">MSKEGEHCYEYPRPSVTVDAAIIAKPAEGKPAKLLLIQRKKPPCQGQWALPGGFVDENEPLDHAAARELKEETSLDASQSGVVLEQIGAFGDPGRDPRSWCVTVAYAALVPSGLDIEAADDAEEAEWFDVRKLPSKLAFDHKVIVRTAFEHLLKEHAGTGELAESLRAGVEQLQGDWERPKE</sequence>
<reference evidence="3 4" key="1">
    <citation type="submission" date="2024-06" db="EMBL/GenBank/DDBJ databases">
        <authorList>
            <person name="Kraege A."/>
            <person name="Thomma B."/>
        </authorList>
    </citation>
    <scope>NUCLEOTIDE SEQUENCE [LARGE SCALE GENOMIC DNA]</scope>
</reference>
<gene>
    <name evidence="3" type="primary">g9612</name>
    <name evidence="3" type="ORF">VP750_LOCUS8665</name>
</gene>
<evidence type="ECO:0000313" key="4">
    <source>
        <dbReference type="Proteomes" id="UP001497392"/>
    </source>
</evidence>
<evidence type="ECO:0000256" key="1">
    <source>
        <dbReference type="ARBA" id="ARBA00022801"/>
    </source>
</evidence>
<evidence type="ECO:0000259" key="2">
    <source>
        <dbReference type="PROSITE" id="PS51462"/>
    </source>
</evidence>
<dbReference type="PANTHER" id="PTHR43736:SF5">
    <property type="entry name" value="NUDIX HYDROLASE DOMAIN-CONTAINING PROTEIN"/>
    <property type="match status" value="1"/>
</dbReference>